<evidence type="ECO:0000313" key="3">
    <source>
        <dbReference type="EMBL" id="CAE7097681.1"/>
    </source>
</evidence>
<feature type="region of interest" description="Disordered" evidence="1">
    <location>
        <begin position="605"/>
        <end position="628"/>
    </location>
</feature>
<accession>A0A8H3HM60</accession>
<feature type="transmembrane region" description="Helical" evidence="2">
    <location>
        <begin position="46"/>
        <end position="66"/>
    </location>
</feature>
<protein>
    <recommendedName>
        <fullName evidence="5">Transmembrane protein</fullName>
    </recommendedName>
</protein>
<feature type="transmembrane region" description="Helical" evidence="2">
    <location>
        <begin position="116"/>
        <end position="142"/>
    </location>
</feature>
<proteinExistence type="predicted"/>
<evidence type="ECO:0008006" key="5">
    <source>
        <dbReference type="Google" id="ProtNLM"/>
    </source>
</evidence>
<reference evidence="3" key="1">
    <citation type="submission" date="2021-01" db="EMBL/GenBank/DDBJ databases">
        <authorList>
            <person name="Kaushik A."/>
        </authorList>
    </citation>
    <scope>NUCLEOTIDE SEQUENCE</scope>
    <source>
        <strain evidence="3">AG5</strain>
    </source>
</reference>
<gene>
    <name evidence="3" type="ORF">RDB_LOCUS37924</name>
</gene>
<dbReference type="Proteomes" id="UP000663827">
    <property type="component" value="Unassembled WGS sequence"/>
</dbReference>
<feature type="transmembrane region" description="Helical" evidence="2">
    <location>
        <begin position="78"/>
        <end position="104"/>
    </location>
</feature>
<name>A0A8H3HM60_9AGAM</name>
<dbReference type="AlphaFoldDB" id="A0A8H3HM60"/>
<evidence type="ECO:0000256" key="1">
    <source>
        <dbReference type="SAM" id="MobiDB-lite"/>
    </source>
</evidence>
<organism evidence="3 4">
    <name type="scientific">Rhizoctonia solani</name>
    <dbReference type="NCBI Taxonomy" id="456999"/>
    <lineage>
        <taxon>Eukaryota</taxon>
        <taxon>Fungi</taxon>
        <taxon>Dikarya</taxon>
        <taxon>Basidiomycota</taxon>
        <taxon>Agaricomycotina</taxon>
        <taxon>Agaricomycetes</taxon>
        <taxon>Cantharellales</taxon>
        <taxon>Ceratobasidiaceae</taxon>
        <taxon>Rhizoctonia</taxon>
    </lineage>
</organism>
<comment type="caution">
    <text evidence="3">The sequence shown here is derived from an EMBL/GenBank/DDBJ whole genome shotgun (WGS) entry which is preliminary data.</text>
</comment>
<keyword evidence="2" id="KW-0472">Membrane</keyword>
<sequence length="628" mass="69695">MTNLKPRPSFIIWRHLLSLFRLLIEFYGIGYWAGLARTLGDYPSSITGFALLWFVIWIFAVLIDAFTLMVDFKRTNTYLGCVFAQTAINAFCVIASVVCVGLGGRLYHTPSPNNTALTILTALSGLLSLCLFALNLLSFFLLRQDIEAQQAWKGNATELFIGNINCNSSHERTPTPTLSLLGNPRNSPLSGTEEICIAIWRRFKRFVVHLFFRRVRPVETKPYALTRNLFAVFGMCALVFRAIVSLQQAQNEIGTRMITAPCKDHASQGHVINVLVERRSYPPGASPPVNIDIVASSGFKYDATGGLRLIMWFVVTGQCTFAWSHILEDTGRSRVLELFVCAGLPQFNPSDGYALTSRVGVFRIELRPIFSTPLLAADLPHIWLSNGRESQGDNLTHALIVRTHLPPWELHPGYHVEAEAKLITKRSIKSSIMRDVLLYQEPIYDSISLYPINESPIGIFNYPNNSIATATLRTSLSPALMYFGNGKILPSSGLPSIGTCDIIEEYRSSTIFDIVGSVGGLFALLQSAHLLLFGRPLFWGLTGAKLIAPFGLVGGCSSRGFKDRLKDRYHVKSTYGDSNTIQLDTFLRDFIIDFGPADIELEYHSPQPPTVSSPTPGTSSEYMAETNM</sequence>
<feature type="transmembrane region" description="Helical" evidence="2">
    <location>
        <begin position="223"/>
        <end position="244"/>
    </location>
</feature>
<dbReference type="EMBL" id="CAJNJQ010000742">
    <property type="protein sequence ID" value="CAE7097681.1"/>
    <property type="molecule type" value="Genomic_DNA"/>
</dbReference>
<feature type="transmembrane region" description="Helical" evidence="2">
    <location>
        <begin position="12"/>
        <end position="34"/>
    </location>
</feature>
<evidence type="ECO:0000313" key="4">
    <source>
        <dbReference type="Proteomes" id="UP000663827"/>
    </source>
</evidence>
<keyword evidence="2" id="KW-1133">Transmembrane helix</keyword>
<evidence type="ECO:0000256" key="2">
    <source>
        <dbReference type="SAM" id="Phobius"/>
    </source>
</evidence>
<keyword evidence="2" id="KW-0812">Transmembrane</keyword>